<dbReference type="Proteomes" id="UP000678499">
    <property type="component" value="Unassembled WGS sequence"/>
</dbReference>
<keyword evidence="10 25" id="KW-0812">Transmembrane</keyword>
<evidence type="ECO:0000256" key="25">
    <source>
        <dbReference type="RuleBase" id="RU000679"/>
    </source>
</evidence>
<dbReference type="Gene3D" id="1.10.287.820">
    <property type="entry name" value="Acid-sensing ion channel domain"/>
    <property type="match status" value="1"/>
</dbReference>
<protein>
    <recommendedName>
        <fullName evidence="22">Proteasome subunit beta type-2</fullName>
    </recommendedName>
</protein>
<evidence type="ECO:0000256" key="26">
    <source>
        <dbReference type="SAM" id="Coils"/>
    </source>
</evidence>
<feature type="transmembrane region" description="Helical" evidence="27">
    <location>
        <begin position="259"/>
        <end position="277"/>
    </location>
</feature>
<dbReference type="SUPFAM" id="SSF46785">
    <property type="entry name" value="Winged helix' DNA-binding domain"/>
    <property type="match status" value="2"/>
</dbReference>
<keyword evidence="6 25" id="KW-0813">Transport</keyword>
<sequence length="1140" mass="128021">MLLVSGVSEVFFDVLMADVNFAIATSIISTTATKCGFEPSSIGVLVASDWIFSICWTCLTTMLLVSGVSEVFFDVLMADVNFAIATSIISTTVMMVSWMLQQFQMETYGSKRGGDILLHELPLDVVAMSEGCRLRRLVAAVEQHAPSERRRRVARVVCTRIEPQVQSVVHAAECDAIRLLRGSDDSSEQRSSREELLLLLHPRFLLFVSHIAVELFKIVSPSRDAEQGFFSSCVTYFLENGSVTGWELSARKDLGPKRTWWAVTLLGSVGLTTWYWVDRTFYFFSNPLQTSITVVESRGLVLPDVTVCTRHRFNMTKVRNLWRRISGHDDVPPTADLDLLDYVNPDQFWELVAYTLEELVVECKYMQYLDCLHPKFWTPVMTAHGKCFTLMGLQSWISGEKFGVKLRLNATPDLIANRVGYMSIRSGWVVSVHPKGVPPDILLLEKSVVNVPSLFTESNGSRYDIALHSRISIKVSHFENIPVGQTPCVSDPEYNYENCKVHCLNQFVVNNCGCRMSFMRNVEAPPCLTREEVVNVTNYLDGVYFNGTWNMSMCDCPQQCVETVYKVSVDSTKMKPVPEGKGNESFKFFHCKRICERKMECLIGIAFNDFAVLASEMNAAQSILLMKAEEDKMFKLDDRLLMGVCGEAGDSKHFAEYISKNLTLYRMRNGYSLDAQRAAHFTRKNLADYLRRSPYNVNMLIAGYDEKTGGEIYFLDYLATLSKLPFVAHGYGGLFSLSVMDRYYKPDATKEEAVEIIKKCIKEVHQRLIINMPNFQLRCVDKDGVTDLGVINAADLKVPNIGEASSASASWCVKISMADAAALEEIRKTFLDLCESSPEGLSNSVLDANMKGIDPKLRVTAINKLLGSGLVEVLKKGKELFYRKKAPVSAQEAGTLRSIQDKEERLIYKLIANAGNKGVWLRDLRNASNLALTQVTKLLKSLEGKKLVKAIKSVSAAKKKVYMLYDLEPDQSLTGGAWYSDQEFESEYVDVLMDQVAKFLARKAQNSKERNSANGPLAVLNGSYVTVAQVHNYIGDLGISKVRLTLQEVSSILEALILDRVAEREMALIDDLDEIREENGEKEADEKEISERKYRAATELLPSPGLVRTPCGMCPVFDRCSYVGSVTPLKCHYFKDWLNE</sequence>
<comment type="similarity">
    <text evidence="3 25">Belongs to the amiloride-sensitive sodium channel (TC 1.A.6) family.</text>
</comment>
<evidence type="ECO:0000256" key="9">
    <source>
        <dbReference type="ARBA" id="ARBA00022490"/>
    </source>
</evidence>
<dbReference type="Pfam" id="PF00227">
    <property type="entry name" value="Proteasome"/>
    <property type="match status" value="1"/>
</dbReference>
<evidence type="ECO:0000256" key="4">
    <source>
        <dbReference type="ARBA" id="ARBA00011038"/>
    </source>
</evidence>
<keyword evidence="9" id="KW-0963">Cytoplasm</keyword>
<evidence type="ECO:0000256" key="14">
    <source>
        <dbReference type="ARBA" id="ARBA00023065"/>
    </source>
</evidence>
<dbReference type="GO" id="GO:0010498">
    <property type="term" value="P:proteasomal protein catabolic process"/>
    <property type="evidence" value="ECO:0007669"/>
    <property type="project" value="InterPro"/>
</dbReference>
<name>A0A7R9BX71_9CRUS</name>
<proteinExistence type="inferred from homology"/>
<evidence type="ECO:0000256" key="16">
    <source>
        <dbReference type="ARBA" id="ARBA00023163"/>
    </source>
</evidence>
<dbReference type="Pfam" id="PF05158">
    <property type="entry name" value="RNA_pol_Rpc34"/>
    <property type="match status" value="1"/>
</dbReference>
<evidence type="ECO:0000256" key="21">
    <source>
        <dbReference type="ARBA" id="ARBA00026071"/>
    </source>
</evidence>
<dbReference type="Gene3D" id="1.10.10.10">
    <property type="entry name" value="Winged helix-like DNA-binding domain superfamily/Winged helix DNA-binding domain"/>
    <property type="match status" value="2"/>
</dbReference>
<dbReference type="GO" id="GO:0005666">
    <property type="term" value="C:RNA polymerase III complex"/>
    <property type="evidence" value="ECO:0007669"/>
    <property type="project" value="InterPro"/>
</dbReference>
<evidence type="ECO:0000256" key="20">
    <source>
        <dbReference type="ARBA" id="ARBA00024953"/>
    </source>
</evidence>
<keyword evidence="29" id="KW-1185">Reference proteome</keyword>
<feature type="transmembrane region" description="Helical" evidence="27">
    <location>
        <begin position="44"/>
        <end position="68"/>
    </location>
</feature>
<dbReference type="GO" id="GO:0005737">
    <property type="term" value="C:cytoplasm"/>
    <property type="evidence" value="ECO:0007669"/>
    <property type="project" value="UniProtKB-ARBA"/>
</dbReference>
<evidence type="ECO:0000256" key="22">
    <source>
        <dbReference type="ARBA" id="ARBA00039808"/>
    </source>
</evidence>
<accession>A0A7R9BX71</accession>
<keyword evidence="8" id="KW-0240">DNA-directed RNA polymerase</keyword>
<comment type="subunit">
    <text evidence="5">The 26S proteasome consists of a 20S proteasome core and two 19S regulatory subunits. The 20S proteasome core is a barrel-shaped complex made of 28 subunits that are arranged in four stacked rings. The two outer rings are each formed by seven alpha subunits, and the two inner rings are formed by seven beta subunits. The proteolytic activity is exerted by three beta-subunits PSMB5, PSMB6 and PSMB7.</text>
</comment>
<evidence type="ECO:0000256" key="27">
    <source>
        <dbReference type="SAM" id="Phobius"/>
    </source>
</evidence>
<evidence type="ECO:0000256" key="12">
    <source>
        <dbReference type="ARBA" id="ARBA00022989"/>
    </source>
</evidence>
<dbReference type="InterPro" id="IPR016049">
    <property type="entry name" value="RNA_pol_Rpc34-like"/>
</dbReference>
<dbReference type="PANTHER" id="PTHR12780">
    <property type="entry name" value="RNA POLYMERASE III DNA DIRECTED , 39KD SUBUNIT-RELATED"/>
    <property type="match status" value="1"/>
</dbReference>
<evidence type="ECO:0000256" key="8">
    <source>
        <dbReference type="ARBA" id="ARBA00022478"/>
    </source>
</evidence>
<dbReference type="InterPro" id="IPR016050">
    <property type="entry name" value="Proteasome_bsu_CS"/>
</dbReference>
<evidence type="ECO:0000256" key="1">
    <source>
        <dbReference type="ARBA" id="ARBA00004123"/>
    </source>
</evidence>
<comment type="function">
    <text evidence="24">DNA-dependent RNA polymerase catalyzes the transcription of DNA into RNA using the four ribonucleoside triphosphates as substrates. Specific peripheric component of RNA polymerase III which synthesizes small RNAs, such as 5S rRNA and tRNAs.</text>
</comment>
<keyword evidence="11" id="KW-0647">Proteasome</keyword>
<keyword evidence="15 27" id="KW-0472">Membrane</keyword>
<dbReference type="InterPro" id="IPR001353">
    <property type="entry name" value="Proteasome_sua/b"/>
</dbReference>
<dbReference type="PROSITE" id="PS51476">
    <property type="entry name" value="PROTEASOME_BETA_2"/>
    <property type="match status" value="1"/>
</dbReference>
<dbReference type="GO" id="GO:0005654">
    <property type="term" value="C:nucleoplasm"/>
    <property type="evidence" value="ECO:0007669"/>
    <property type="project" value="UniProtKB-ARBA"/>
</dbReference>
<dbReference type="InterPro" id="IPR023333">
    <property type="entry name" value="Proteasome_suB-type"/>
</dbReference>
<dbReference type="EMBL" id="OA885166">
    <property type="protein sequence ID" value="CAD7281731.1"/>
    <property type="molecule type" value="Genomic_DNA"/>
</dbReference>
<dbReference type="GO" id="GO:0016020">
    <property type="term" value="C:membrane"/>
    <property type="evidence" value="ECO:0007669"/>
    <property type="project" value="UniProtKB-SubCell"/>
</dbReference>
<evidence type="ECO:0000313" key="29">
    <source>
        <dbReference type="Proteomes" id="UP000678499"/>
    </source>
</evidence>
<organism evidence="28">
    <name type="scientific">Notodromas monacha</name>
    <dbReference type="NCBI Taxonomy" id="399045"/>
    <lineage>
        <taxon>Eukaryota</taxon>
        <taxon>Metazoa</taxon>
        <taxon>Ecdysozoa</taxon>
        <taxon>Arthropoda</taxon>
        <taxon>Crustacea</taxon>
        <taxon>Oligostraca</taxon>
        <taxon>Ostracoda</taxon>
        <taxon>Podocopa</taxon>
        <taxon>Podocopida</taxon>
        <taxon>Cypridocopina</taxon>
        <taxon>Cypridoidea</taxon>
        <taxon>Cyprididae</taxon>
        <taxon>Notodromas</taxon>
    </lineage>
</organism>
<keyword evidence="13" id="KW-0915">Sodium</keyword>
<feature type="transmembrane region" description="Helical" evidence="27">
    <location>
        <begin position="12"/>
        <end position="32"/>
    </location>
</feature>
<dbReference type="OrthoDB" id="268428at2759"/>
<comment type="function">
    <text evidence="20">Non-catalytic component of the proteasome, a multicatalytic proteinase complex which is characterized by its ability to cleave peptides with Arg, Phe, Tyr, Leu, and Glu adjacent to the leaving group at neutral or slightly basic pH. The proteasome has an ATP-dependent proteolytic activity.</text>
</comment>
<dbReference type="FunFam" id="3.60.20.10:FF:000008">
    <property type="entry name" value="Proteasome subunit beta type-4"/>
    <property type="match status" value="1"/>
</dbReference>
<keyword evidence="17 25" id="KW-0739">Sodium transport</keyword>
<dbReference type="InterPro" id="IPR029055">
    <property type="entry name" value="Ntn_hydrolases_N"/>
</dbReference>
<dbReference type="PROSITE" id="PS00854">
    <property type="entry name" value="PROTEASOME_BETA_1"/>
    <property type="match status" value="1"/>
</dbReference>
<evidence type="ECO:0000256" key="24">
    <source>
        <dbReference type="ARBA" id="ARBA00055148"/>
    </source>
</evidence>
<evidence type="ECO:0000256" key="3">
    <source>
        <dbReference type="ARBA" id="ARBA00007193"/>
    </source>
</evidence>
<dbReference type="InterPro" id="IPR036390">
    <property type="entry name" value="WH_DNA-bd_sf"/>
</dbReference>
<evidence type="ECO:0000256" key="19">
    <source>
        <dbReference type="ARBA" id="ARBA00023303"/>
    </source>
</evidence>
<dbReference type="Gene3D" id="3.60.20.10">
    <property type="entry name" value="Glutamine Phosphoribosylpyrophosphate, subunit 1, domain 1"/>
    <property type="match status" value="1"/>
</dbReference>
<dbReference type="SUPFAM" id="SSF56235">
    <property type="entry name" value="N-terminal nucleophile aminohydrolases (Ntn hydrolases)"/>
    <property type="match status" value="1"/>
</dbReference>
<evidence type="ECO:0000256" key="15">
    <source>
        <dbReference type="ARBA" id="ARBA00023136"/>
    </source>
</evidence>
<gene>
    <name evidence="28" type="ORF">NMOB1V02_LOCUS9368</name>
</gene>
<dbReference type="FunFam" id="1.10.10.10:FF:000237">
    <property type="entry name" value="DNA-directed RNA polymerase III subunit RPC6"/>
    <property type="match status" value="1"/>
</dbReference>
<evidence type="ECO:0000256" key="11">
    <source>
        <dbReference type="ARBA" id="ARBA00022942"/>
    </source>
</evidence>
<comment type="subcellular location">
    <subcellularLocation>
        <location evidence="2">Membrane</location>
        <topology evidence="2">Multi-pass membrane protein</topology>
    </subcellularLocation>
    <subcellularLocation>
        <location evidence="1">Nucleus</location>
    </subcellularLocation>
</comment>
<evidence type="ECO:0000256" key="2">
    <source>
        <dbReference type="ARBA" id="ARBA00004141"/>
    </source>
</evidence>
<keyword evidence="7 25" id="KW-0894">Sodium channel</keyword>
<dbReference type="EMBL" id="CAJPEX010003129">
    <property type="protein sequence ID" value="CAG0921883.1"/>
    <property type="molecule type" value="Genomic_DNA"/>
</dbReference>
<comment type="subunit">
    <text evidence="21">The 26S proteasome consists of a 20S proteasome core and two 19S regulatory subunits. The 20S proteasome core is composed of 28 subunits that are arranged in four stacked rings, resulting in a barrel-shaped structure. The two end rings are each formed by seven alpha subunits, and the two central rings are each formed by seven beta subunits. The catalytic chamber with the active sites is on the inside of the barrel.</text>
</comment>
<evidence type="ECO:0000256" key="7">
    <source>
        <dbReference type="ARBA" id="ARBA00022461"/>
    </source>
</evidence>
<keyword evidence="19 25" id="KW-0407">Ion channel</keyword>
<feature type="coiled-coil region" evidence="26">
    <location>
        <begin position="1058"/>
        <end position="1092"/>
    </location>
</feature>
<evidence type="ECO:0000313" key="28">
    <source>
        <dbReference type="EMBL" id="CAD7281731.1"/>
    </source>
</evidence>
<dbReference type="InterPro" id="IPR035206">
    <property type="entry name" value="Proteasome_beta2"/>
</dbReference>
<evidence type="ECO:0000256" key="13">
    <source>
        <dbReference type="ARBA" id="ARBA00023053"/>
    </source>
</evidence>
<feature type="transmembrane region" description="Helical" evidence="27">
    <location>
        <begin position="80"/>
        <end position="100"/>
    </location>
</feature>
<keyword evidence="16" id="KW-0804">Transcription</keyword>
<evidence type="ECO:0000256" key="23">
    <source>
        <dbReference type="ARBA" id="ARBA00049625"/>
    </source>
</evidence>
<keyword evidence="18" id="KW-0539">Nucleus</keyword>
<dbReference type="CDD" id="cd03758">
    <property type="entry name" value="proteasome_beta_type_2"/>
    <property type="match status" value="1"/>
</dbReference>
<keyword evidence="26" id="KW-0175">Coiled coil</keyword>
<dbReference type="GO" id="GO:0006383">
    <property type="term" value="P:transcription by RNA polymerase III"/>
    <property type="evidence" value="ECO:0007669"/>
    <property type="project" value="InterPro"/>
</dbReference>
<dbReference type="AlphaFoldDB" id="A0A7R9BX71"/>
<evidence type="ECO:0000256" key="5">
    <source>
        <dbReference type="ARBA" id="ARBA00011656"/>
    </source>
</evidence>
<dbReference type="Pfam" id="PF00858">
    <property type="entry name" value="ASC"/>
    <property type="match status" value="1"/>
</dbReference>
<comment type="function">
    <text evidence="23">Non-catalytic component of the 20S core proteasome complex involved in the proteolytic degradation of most intracellular proteins. This complex plays numerous essential roles within the cell by associating with different regulatory particles. Associated with two 19S regulatory particles, forms the 26S proteasome and thus participates in the ATP-dependent degradation of ubiquitinated proteins. The 26S proteasome plays a key role in the maintenance of protein homeostasis by removing misfolded or damaged proteins that could impair cellular functions, and by removing proteins whose functions are no longer required. Associated with the PA200 or PA28, the 20S proteasome mediates ubiquitin-independent protein degradation. This type of proteolysis is required in several pathways including spermatogenesis (20S-PA200 complex) or generation of a subset of MHC class I-presented antigenic peptides (20S-PA28 complex).</text>
</comment>
<dbReference type="GO" id="GO:0005272">
    <property type="term" value="F:sodium channel activity"/>
    <property type="evidence" value="ECO:0007669"/>
    <property type="project" value="UniProtKB-KW"/>
</dbReference>
<dbReference type="GO" id="GO:0005839">
    <property type="term" value="C:proteasome core complex"/>
    <property type="evidence" value="ECO:0007669"/>
    <property type="project" value="InterPro"/>
</dbReference>
<dbReference type="InterPro" id="IPR007832">
    <property type="entry name" value="RNA_pol_Rpc34"/>
</dbReference>
<evidence type="ECO:0000256" key="17">
    <source>
        <dbReference type="ARBA" id="ARBA00023201"/>
    </source>
</evidence>
<dbReference type="FunFam" id="1.10.10.10:FF:000116">
    <property type="entry name" value="DNA-directed RNA polymerase III subunit RPC6"/>
    <property type="match status" value="1"/>
</dbReference>
<evidence type="ECO:0000256" key="6">
    <source>
        <dbReference type="ARBA" id="ARBA00022448"/>
    </source>
</evidence>
<evidence type="ECO:0000256" key="18">
    <source>
        <dbReference type="ARBA" id="ARBA00023242"/>
    </source>
</evidence>
<evidence type="ECO:0000256" key="10">
    <source>
        <dbReference type="ARBA" id="ARBA00022692"/>
    </source>
</evidence>
<reference evidence="28" key="1">
    <citation type="submission" date="2020-11" db="EMBL/GenBank/DDBJ databases">
        <authorList>
            <person name="Tran Van P."/>
        </authorList>
    </citation>
    <scope>NUCLEOTIDE SEQUENCE</scope>
</reference>
<keyword evidence="12 27" id="KW-1133">Transmembrane helix</keyword>
<dbReference type="InterPro" id="IPR001873">
    <property type="entry name" value="ENaC"/>
</dbReference>
<dbReference type="InterPro" id="IPR036388">
    <property type="entry name" value="WH-like_DNA-bd_sf"/>
</dbReference>
<comment type="similarity">
    <text evidence="4">Belongs to the eukaryotic RPC34/RPC39 RNA polymerase subunit family.</text>
</comment>
<keyword evidence="14 25" id="KW-0406">Ion transport</keyword>